<evidence type="ECO:0000313" key="10">
    <source>
        <dbReference type="Proteomes" id="UP001491310"/>
    </source>
</evidence>
<dbReference type="SUPFAM" id="SSF52540">
    <property type="entry name" value="P-loop containing nucleoside triphosphate hydrolases"/>
    <property type="match status" value="1"/>
</dbReference>
<feature type="domain" description="RING-type" evidence="7">
    <location>
        <begin position="1219"/>
        <end position="1268"/>
    </location>
</feature>
<dbReference type="SMART" id="SM00184">
    <property type="entry name" value="RING"/>
    <property type="match status" value="1"/>
</dbReference>
<dbReference type="InterPro" id="IPR000330">
    <property type="entry name" value="SNF2_N"/>
</dbReference>
<dbReference type="InterPro" id="IPR052583">
    <property type="entry name" value="ATP-helicase/E3_Ub-Ligase"/>
</dbReference>
<dbReference type="PANTHER" id="PTHR45865">
    <property type="entry name" value="E3 UBIQUITIN-PROTEIN LIGASE SHPRH FAMILY MEMBER"/>
    <property type="match status" value="1"/>
</dbReference>
<dbReference type="PROSITE" id="PS50089">
    <property type="entry name" value="ZF_RING_2"/>
    <property type="match status" value="1"/>
</dbReference>
<evidence type="ECO:0000256" key="6">
    <source>
        <dbReference type="SAM" id="MobiDB-lite"/>
    </source>
</evidence>
<accession>A0ABR2YZU2</accession>
<dbReference type="SUPFAM" id="SSF57850">
    <property type="entry name" value="RING/U-box"/>
    <property type="match status" value="1"/>
</dbReference>
<evidence type="ECO:0000256" key="4">
    <source>
        <dbReference type="ARBA" id="ARBA00022833"/>
    </source>
</evidence>
<proteinExistence type="inferred from homology"/>
<feature type="domain" description="Helicase ATP-binding" evidence="8">
    <location>
        <begin position="307"/>
        <end position="539"/>
    </location>
</feature>
<keyword evidence="3 5" id="KW-0863">Zinc-finger</keyword>
<sequence length="1319" mass="144885">MGRKRGRPRVSQYLTEFEVPKHIEITEDSTKKAMPLCLKDLETPHDGQETLSGLGNVTELQLQLLLPYTWQYGPSDAVDAILVATQPTGTSATVGTFHVPKHVRRELSMSAKSGLIVYRLHTPLQSIHERLRLEICLSEDALATVVRDPEAHSRSVQASNIREVLLWLEPQLSPQARTPDNQMAPSTPRKPRLLSSPGSPHSPNGPGSNQAFDEVVEDIVEADAMEIYTAVKPSGTERELQATLPQLTSTLHRHQRRAAAWMVDRETGRAARPSADELHPLWREVICLDGQRFYINPYTGLLSCTRFTSPEPVTGGILADEMGMGKTVELLACVLAHPFQGPAVPAELAWLHGHCVGLTRPPKGNYICPKCIRAHANATVTVDCGATLIVSPASILKQWQSEIAKHTHPGALKVLVYEHTGLDGDRGAPSKGLSARDFAAADVVLTTYETLQKDVNRQGNITSYTLRQPKKYEVLPTPLTRLRWWRICLDEAQLVESTTAKAAKLAVNIQAQHRWCVTGTPLSRGLEDLYGLFYFLHANPYSDRFWWHEVLQKPYVAGCPAGRKRLMAQLMPAEGGIFWRTSKADVAHELALPPQSHRTTFLTLSAIERHFYMRQHQDCAAKARAVLPAELLAALEAGRAGDEAFRRLTRAEEKSLLGNLLRLRQACCHPQVGSRGIKSLTAAKTPMSMDSILEVLVEKARVEAEDAQRILLSALNGLAGLMLIEDDRAQAVALYRQVLATAEANKALIRLDPLQKLHTLSNLAELLAGGVPGAPHTLRDDSLATEADKIREEYLVQWVAKVAAAEKDYRAALDHMERAGAPAEQQEAAASPGKARATAASSASGSAVPEELELWYLDAIDLLLQHSDDYGERAATAIRDQLSVIDEMRRKTERNASSLARRITGLAGLKLLLRNELGASATARDKALKMLQDLSNVYHERPDSLVEQAATCGRCRSELGEAGRVCRHCRMDDVWLGWEMRLFRLDTRAMEAGTNVSPEDALRQAQAATLRRIGQGGLNEQAAEPTSGHGAAGAAEAGREVVSTVEIVRHPSEAEQVLRMLPGQLRGLKHLTPRAAAQREALLAAGKAALERMEAGRRVFLRGRALALAQRFALYARDELAMSTLRIRVRLSGEYVKPHEVHFKLHPAEIPVKNKELTTERIVAEADLNKQLGTLRYLRGLRAARQRMQAGAERSEQAPDKQHEPGAGSSEAHAEVEVCPVCQEALGQELTMLPCGHQLCVRCHMAILDRIPQYTPLATRHVHCPTCRARTKVTDIALVDAGRSAAKEEGQSAALADEEQIAVSGSYSTKVCGPPTQGH</sequence>
<feature type="compositionally biased region" description="Polar residues" evidence="6">
    <location>
        <begin position="173"/>
        <end position="185"/>
    </location>
</feature>
<dbReference type="InterPro" id="IPR048686">
    <property type="entry name" value="SHPRH_helical_1st"/>
</dbReference>
<protein>
    <recommendedName>
        <fullName evidence="11">RING-type domain-containing protein</fullName>
    </recommendedName>
</protein>
<organism evidence="9 10">
    <name type="scientific">Coccomyxa subellipsoidea</name>
    <dbReference type="NCBI Taxonomy" id="248742"/>
    <lineage>
        <taxon>Eukaryota</taxon>
        <taxon>Viridiplantae</taxon>
        <taxon>Chlorophyta</taxon>
        <taxon>core chlorophytes</taxon>
        <taxon>Trebouxiophyceae</taxon>
        <taxon>Trebouxiophyceae incertae sedis</taxon>
        <taxon>Coccomyxaceae</taxon>
        <taxon>Coccomyxa</taxon>
    </lineage>
</organism>
<dbReference type="InterPro" id="IPR038718">
    <property type="entry name" value="SNF2-like_sf"/>
</dbReference>
<evidence type="ECO:0000259" key="8">
    <source>
        <dbReference type="PROSITE" id="PS51192"/>
    </source>
</evidence>
<dbReference type="InterPro" id="IPR011011">
    <property type="entry name" value="Znf_FYVE_PHD"/>
</dbReference>
<gene>
    <name evidence="9" type="ORF">WJX75_009006</name>
</gene>
<dbReference type="InterPro" id="IPR001841">
    <property type="entry name" value="Znf_RING"/>
</dbReference>
<dbReference type="PANTHER" id="PTHR45865:SF1">
    <property type="entry name" value="E3 UBIQUITIN-PROTEIN LIGASE SHPRH"/>
    <property type="match status" value="1"/>
</dbReference>
<dbReference type="Gene3D" id="3.30.40.10">
    <property type="entry name" value="Zinc/RING finger domain, C3HC4 (zinc finger)"/>
    <property type="match status" value="1"/>
</dbReference>
<dbReference type="InterPro" id="IPR014001">
    <property type="entry name" value="Helicase_ATP-bd"/>
</dbReference>
<dbReference type="InterPro" id="IPR018957">
    <property type="entry name" value="Znf_C3HC4_RING-type"/>
</dbReference>
<dbReference type="InterPro" id="IPR027417">
    <property type="entry name" value="P-loop_NTPase"/>
</dbReference>
<name>A0ABR2YZU2_9CHLO</name>
<evidence type="ECO:0008006" key="11">
    <source>
        <dbReference type="Google" id="ProtNLM"/>
    </source>
</evidence>
<dbReference type="EMBL" id="JALJOT010000003">
    <property type="protein sequence ID" value="KAK9916941.1"/>
    <property type="molecule type" value="Genomic_DNA"/>
</dbReference>
<evidence type="ECO:0000256" key="5">
    <source>
        <dbReference type="PROSITE-ProRule" id="PRU00175"/>
    </source>
</evidence>
<evidence type="ECO:0000256" key="1">
    <source>
        <dbReference type="ARBA" id="ARBA00008438"/>
    </source>
</evidence>
<dbReference type="SUPFAM" id="SSF57903">
    <property type="entry name" value="FYVE/PHD zinc finger"/>
    <property type="match status" value="1"/>
</dbReference>
<dbReference type="CDD" id="cd18070">
    <property type="entry name" value="DEXQc_SHPRH"/>
    <property type="match status" value="1"/>
</dbReference>
<keyword evidence="2" id="KW-0479">Metal-binding</keyword>
<keyword evidence="10" id="KW-1185">Reference proteome</keyword>
<dbReference type="Proteomes" id="UP001491310">
    <property type="component" value="Unassembled WGS sequence"/>
</dbReference>
<evidence type="ECO:0000259" key="7">
    <source>
        <dbReference type="PROSITE" id="PS50089"/>
    </source>
</evidence>
<dbReference type="PROSITE" id="PS51192">
    <property type="entry name" value="HELICASE_ATP_BIND_1"/>
    <property type="match status" value="1"/>
</dbReference>
<dbReference type="Gene3D" id="3.40.50.10810">
    <property type="entry name" value="Tandem AAA-ATPase domain"/>
    <property type="match status" value="1"/>
</dbReference>
<evidence type="ECO:0000256" key="3">
    <source>
        <dbReference type="ARBA" id="ARBA00022771"/>
    </source>
</evidence>
<feature type="region of interest" description="Disordered" evidence="6">
    <location>
        <begin position="173"/>
        <end position="211"/>
    </location>
</feature>
<dbReference type="Pfam" id="PF00176">
    <property type="entry name" value="SNF2-rel_dom"/>
    <property type="match status" value="1"/>
</dbReference>
<dbReference type="Pfam" id="PF00097">
    <property type="entry name" value="zf-C3HC4"/>
    <property type="match status" value="1"/>
</dbReference>
<feature type="compositionally biased region" description="Basic and acidic residues" evidence="6">
    <location>
        <begin position="1193"/>
        <end position="1204"/>
    </location>
</feature>
<keyword evidence="4" id="KW-0862">Zinc</keyword>
<reference evidence="9 10" key="1">
    <citation type="journal article" date="2024" name="Nat. Commun.">
        <title>Phylogenomics reveals the evolutionary origins of lichenization in chlorophyte algae.</title>
        <authorList>
            <person name="Puginier C."/>
            <person name="Libourel C."/>
            <person name="Otte J."/>
            <person name="Skaloud P."/>
            <person name="Haon M."/>
            <person name="Grisel S."/>
            <person name="Petersen M."/>
            <person name="Berrin J.G."/>
            <person name="Delaux P.M."/>
            <person name="Dal Grande F."/>
            <person name="Keller J."/>
        </authorList>
    </citation>
    <scope>NUCLEOTIDE SEQUENCE [LARGE SCALE GENOMIC DNA]</scope>
    <source>
        <strain evidence="9 10">SAG 216-7</strain>
    </source>
</reference>
<dbReference type="InterPro" id="IPR013083">
    <property type="entry name" value="Znf_RING/FYVE/PHD"/>
</dbReference>
<evidence type="ECO:0000313" key="9">
    <source>
        <dbReference type="EMBL" id="KAK9916941.1"/>
    </source>
</evidence>
<dbReference type="Pfam" id="PF21325">
    <property type="entry name" value="SHPRH_helical-1st"/>
    <property type="match status" value="1"/>
</dbReference>
<comment type="similarity">
    <text evidence="1">Belongs to the SNF2/RAD54 helicase family. RAD16 subfamily.</text>
</comment>
<evidence type="ECO:0000256" key="2">
    <source>
        <dbReference type="ARBA" id="ARBA00022723"/>
    </source>
</evidence>
<dbReference type="SMART" id="SM00487">
    <property type="entry name" value="DEXDc"/>
    <property type="match status" value="1"/>
</dbReference>
<comment type="caution">
    <text evidence="9">The sequence shown here is derived from an EMBL/GenBank/DDBJ whole genome shotgun (WGS) entry which is preliminary data.</text>
</comment>
<feature type="region of interest" description="Disordered" evidence="6">
    <location>
        <begin position="1188"/>
        <end position="1211"/>
    </location>
</feature>
<feature type="compositionally biased region" description="Low complexity" evidence="6">
    <location>
        <begin position="195"/>
        <end position="209"/>
    </location>
</feature>
<feature type="region of interest" description="Disordered" evidence="6">
    <location>
        <begin position="819"/>
        <end position="844"/>
    </location>
</feature>